<name>A0A1G5HPN4_9RHOB</name>
<reference evidence="1 2" key="1">
    <citation type="submission" date="2016-10" db="EMBL/GenBank/DDBJ databases">
        <authorList>
            <person name="de Groot N.N."/>
        </authorList>
    </citation>
    <scope>NUCLEOTIDE SEQUENCE [LARGE SCALE GENOMIC DNA]</scope>
    <source>
        <strain evidence="1 2">CGMCC 1.8925</strain>
    </source>
</reference>
<evidence type="ECO:0000313" key="2">
    <source>
        <dbReference type="Proteomes" id="UP000199502"/>
    </source>
</evidence>
<dbReference type="OrthoDB" id="7875868at2"/>
<protein>
    <submittedName>
        <fullName evidence="1">Uncharacterized protein</fullName>
    </submittedName>
</protein>
<proteinExistence type="predicted"/>
<dbReference type="Proteomes" id="UP000199502">
    <property type="component" value="Unassembled WGS sequence"/>
</dbReference>
<dbReference type="AlphaFoldDB" id="A0A1G5HPN4"/>
<dbReference type="RefSeq" id="WP_090744063.1">
    <property type="nucleotide sequence ID" value="NZ_FMVT01000007.1"/>
</dbReference>
<dbReference type="STRING" id="336292.SAMN05660710_02229"/>
<organism evidence="1 2">
    <name type="scientific">Paracoccus tibetensis</name>
    <dbReference type="NCBI Taxonomy" id="336292"/>
    <lineage>
        <taxon>Bacteria</taxon>
        <taxon>Pseudomonadati</taxon>
        <taxon>Pseudomonadota</taxon>
        <taxon>Alphaproteobacteria</taxon>
        <taxon>Rhodobacterales</taxon>
        <taxon>Paracoccaceae</taxon>
        <taxon>Paracoccus</taxon>
    </lineage>
</organism>
<evidence type="ECO:0000313" key="1">
    <source>
        <dbReference type="EMBL" id="SCY65723.1"/>
    </source>
</evidence>
<accession>A0A1G5HPN4</accession>
<sequence length="125" mass="14078">MQTGTAHLALPGKTHPARWSLESLAMLWGRLRHRDPAAYEAWLCERDLTSIIAALLRLNDRQLKRIGMTRSTLGLDVEMLFLEVERRQRVGADVLELVADAAPRDMQSPANEDLAPPRQRIVAAE</sequence>
<keyword evidence="2" id="KW-1185">Reference proteome</keyword>
<gene>
    <name evidence="1" type="ORF">SAMN05660710_02229</name>
</gene>
<dbReference type="EMBL" id="FMVT01000007">
    <property type="protein sequence ID" value="SCY65723.1"/>
    <property type="molecule type" value="Genomic_DNA"/>
</dbReference>